<keyword evidence="1" id="KW-0812">Transmembrane</keyword>
<evidence type="ECO:0000313" key="3">
    <source>
        <dbReference type="EMBL" id="UON93195.1"/>
    </source>
</evidence>
<dbReference type="Proteomes" id="UP001155145">
    <property type="component" value="Unassembled WGS sequence"/>
</dbReference>
<dbReference type="Proteomes" id="UP000829758">
    <property type="component" value="Chromosome"/>
</dbReference>
<reference evidence="2" key="1">
    <citation type="submission" date="2021-10" db="EMBL/GenBank/DDBJ databases">
        <title>Novel species in genus Arthrobacter.</title>
        <authorList>
            <person name="Liu Y."/>
        </authorList>
    </citation>
    <scope>NUCLEOTIDE SEQUENCE</scope>
    <source>
        <strain evidence="2">Zg-Y462</strain>
        <strain evidence="4">zg-Y462</strain>
    </source>
</reference>
<dbReference type="RefSeq" id="WP_227904483.1">
    <property type="nucleotide sequence ID" value="NZ_CP094984.1"/>
</dbReference>
<keyword evidence="1" id="KW-0472">Membrane</keyword>
<proteinExistence type="predicted"/>
<sequence length="52" mass="5485">MWSIVLMGLAGLLIGGAVSFRSQGMSKIIVISFWVLAGMALLGAYLLTLNLS</sequence>
<name>A0A9X1SA44_9MICC</name>
<dbReference type="EMBL" id="CP094984">
    <property type="protein sequence ID" value="UON93195.1"/>
    <property type="molecule type" value="Genomic_DNA"/>
</dbReference>
<dbReference type="EMBL" id="JAJFZT010000006">
    <property type="protein sequence ID" value="MCC3273161.1"/>
    <property type="molecule type" value="Genomic_DNA"/>
</dbReference>
<organism evidence="2 5">
    <name type="scientific">Arthrobacter zhangbolii</name>
    <dbReference type="NCBI Taxonomy" id="2886936"/>
    <lineage>
        <taxon>Bacteria</taxon>
        <taxon>Bacillati</taxon>
        <taxon>Actinomycetota</taxon>
        <taxon>Actinomycetes</taxon>
        <taxon>Micrococcales</taxon>
        <taxon>Micrococcaceae</taxon>
        <taxon>Arthrobacter</taxon>
    </lineage>
</organism>
<protein>
    <submittedName>
        <fullName evidence="2">Uncharacterized protein</fullName>
    </submittedName>
</protein>
<evidence type="ECO:0000313" key="2">
    <source>
        <dbReference type="EMBL" id="MCC3273161.1"/>
    </source>
</evidence>
<accession>A0A9X1SA44</accession>
<keyword evidence="4" id="KW-1185">Reference proteome</keyword>
<feature type="transmembrane region" description="Helical" evidence="1">
    <location>
        <begin position="29"/>
        <end position="49"/>
    </location>
</feature>
<gene>
    <name evidence="2" type="ORF">LJ755_10530</name>
    <name evidence="3" type="ORF">MUK71_06165</name>
</gene>
<keyword evidence="1" id="KW-1133">Transmembrane helix</keyword>
<dbReference type="AlphaFoldDB" id="A0A9X1SA44"/>
<evidence type="ECO:0000256" key="1">
    <source>
        <dbReference type="SAM" id="Phobius"/>
    </source>
</evidence>
<evidence type="ECO:0000313" key="5">
    <source>
        <dbReference type="Proteomes" id="UP001155145"/>
    </source>
</evidence>
<evidence type="ECO:0000313" key="4">
    <source>
        <dbReference type="Proteomes" id="UP000829758"/>
    </source>
</evidence>